<dbReference type="EMBL" id="WSZM01000136">
    <property type="protein sequence ID" value="KAF4040718.1"/>
    <property type="molecule type" value="Genomic_DNA"/>
</dbReference>
<organism evidence="3 4">
    <name type="scientific">Phytophthora infestans</name>
    <name type="common">Potato late blight agent</name>
    <name type="synonym">Botrytis infestans</name>
    <dbReference type="NCBI Taxonomy" id="4787"/>
    <lineage>
        <taxon>Eukaryota</taxon>
        <taxon>Sar</taxon>
        <taxon>Stramenopiles</taxon>
        <taxon>Oomycota</taxon>
        <taxon>Peronosporomycetes</taxon>
        <taxon>Peronosporales</taxon>
        <taxon>Peronosporaceae</taxon>
        <taxon>Phytophthora</taxon>
    </lineage>
</organism>
<evidence type="ECO:0000256" key="1">
    <source>
        <dbReference type="SAM" id="MobiDB-lite"/>
    </source>
</evidence>
<keyword evidence="2" id="KW-0732">Signal</keyword>
<proteinExistence type="predicted"/>
<dbReference type="Proteomes" id="UP000602510">
    <property type="component" value="Unassembled WGS sequence"/>
</dbReference>
<evidence type="ECO:0000313" key="3">
    <source>
        <dbReference type="EMBL" id="KAF4040718.1"/>
    </source>
</evidence>
<evidence type="ECO:0000256" key="2">
    <source>
        <dbReference type="SAM" id="SignalP"/>
    </source>
</evidence>
<feature type="compositionally biased region" description="Polar residues" evidence="1">
    <location>
        <begin position="293"/>
        <end position="302"/>
    </location>
</feature>
<reference evidence="3" key="1">
    <citation type="submission" date="2020-04" db="EMBL/GenBank/DDBJ databases">
        <title>Hybrid Assembly of Korean Phytophthora infestans isolates.</title>
        <authorList>
            <person name="Prokchorchik M."/>
            <person name="Lee Y."/>
            <person name="Seo J."/>
            <person name="Cho J.-H."/>
            <person name="Park Y.-E."/>
            <person name="Jang D.-C."/>
            <person name="Im J.-S."/>
            <person name="Choi J.-G."/>
            <person name="Park H.-J."/>
            <person name="Lee G.-B."/>
            <person name="Lee Y.-G."/>
            <person name="Hong S.-Y."/>
            <person name="Cho K."/>
            <person name="Sohn K.H."/>
        </authorList>
    </citation>
    <scope>NUCLEOTIDE SEQUENCE</scope>
    <source>
        <strain evidence="3">KR_1_A1</strain>
    </source>
</reference>
<feature type="compositionally biased region" description="Low complexity" evidence="1">
    <location>
        <begin position="192"/>
        <end position="202"/>
    </location>
</feature>
<feature type="region of interest" description="Disordered" evidence="1">
    <location>
        <begin position="192"/>
        <end position="309"/>
    </location>
</feature>
<name>A0A833SYM0_PHYIN</name>
<feature type="compositionally biased region" description="Polar residues" evidence="1">
    <location>
        <begin position="220"/>
        <end position="239"/>
    </location>
</feature>
<feature type="chain" id="PRO_5032971466" evidence="2">
    <location>
        <begin position="20"/>
        <end position="309"/>
    </location>
</feature>
<feature type="signal peptide" evidence="2">
    <location>
        <begin position="1"/>
        <end position="19"/>
    </location>
</feature>
<accession>A0A833SYM0</accession>
<feature type="compositionally biased region" description="Polar residues" evidence="1">
    <location>
        <begin position="252"/>
        <end position="268"/>
    </location>
</feature>
<sequence>MKTSSGALAIASLTMCVQGHGYISKPKATYEPNTMYTTYNVLTTASVNKAFAGGKYDGSPTQNTQVFNERWNATGYKSLRDMADPIAPDYGHSLKTATPVDVTGYTEMWWQNDEYKEGFIASHEGPCEAWIDETRVFHHDNCAAQFKSYPAKVPTDYSSCKGDCLFVFYWLALHEPNWQIYKQCVPITNNGSGASTTTQSSSVDDDGDSSSEQDSASTDNGQTTTTEKSASDAIQSEASTEGEASDAEQIESTEPPSAISGTPTSESATPMPPTDALETTSSAPEATPASPVATETSSNAGKCSTRRRN</sequence>
<gene>
    <name evidence="3" type="ORF">GN244_ATG07069</name>
</gene>
<comment type="caution">
    <text evidence="3">The sequence shown here is derived from an EMBL/GenBank/DDBJ whole genome shotgun (WGS) entry which is preliminary data.</text>
</comment>
<evidence type="ECO:0000313" key="4">
    <source>
        <dbReference type="Proteomes" id="UP000602510"/>
    </source>
</evidence>
<keyword evidence="4" id="KW-1185">Reference proteome</keyword>
<dbReference type="AlphaFoldDB" id="A0A833SYM0"/>
<protein>
    <submittedName>
        <fullName evidence="3">Uncharacterized protein</fullName>
    </submittedName>
</protein>